<organism evidence="1 2">
    <name type="scientific">Dreissena polymorpha</name>
    <name type="common">Zebra mussel</name>
    <name type="synonym">Mytilus polymorpha</name>
    <dbReference type="NCBI Taxonomy" id="45954"/>
    <lineage>
        <taxon>Eukaryota</taxon>
        <taxon>Metazoa</taxon>
        <taxon>Spiralia</taxon>
        <taxon>Lophotrochozoa</taxon>
        <taxon>Mollusca</taxon>
        <taxon>Bivalvia</taxon>
        <taxon>Autobranchia</taxon>
        <taxon>Heteroconchia</taxon>
        <taxon>Euheterodonta</taxon>
        <taxon>Imparidentia</taxon>
        <taxon>Neoheterodontei</taxon>
        <taxon>Myida</taxon>
        <taxon>Dreissenoidea</taxon>
        <taxon>Dreissenidae</taxon>
        <taxon>Dreissena</taxon>
    </lineage>
</organism>
<accession>A0A9D4RDH5</accession>
<dbReference type="Gene3D" id="2.130.10.10">
    <property type="entry name" value="YVTN repeat-like/Quinoprotein amine dehydrogenase"/>
    <property type="match status" value="1"/>
</dbReference>
<dbReference type="InterPro" id="IPR015943">
    <property type="entry name" value="WD40/YVTN_repeat-like_dom_sf"/>
</dbReference>
<name>A0A9D4RDH5_DREPO</name>
<evidence type="ECO:0000313" key="1">
    <source>
        <dbReference type="EMBL" id="KAH3862320.1"/>
    </source>
</evidence>
<reference evidence="1" key="1">
    <citation type="journal article" date="2019" name="bioRxiv">
        <title>The Genome of the Zebra Mussel, Dreissena polymorpha: A Resource for Invasive Species Research.</title>
        <authorList>
            <person name="McCartney M.A."/>
            <person name="Auch B."/>
            <person name="Kono T."/>
            <person name="Mallez S."/>
            <person name="Zhang Y."/>
            <person name="Obille A."/>
            <person name="Becker A."/>
            <person name="Abrahante J.E."/>
            <person name="Garbe J."/>
            <person name="Badalamenti J.P."/>
            <person name="Herman A."/>
            <person name="Mangelson H."/>
            <person name="Liachko I."/>
            <person name="Sullivan S."/>
            <person name="Sone E.D."/>
            <person name="Koren S."/>
            <person name="Silverstein K.A.T."/>
            <person name="Beckman K.B."/>
            <person name="Gohl D.M."/>
        </authorList>
    </citation>
    <scope>NUCLEOTIDE SEQUENCE</scope>
    <source>
        <strain evidence="1">Duluth1</strain>
        <tissue evidence="1">Whole animal</tissue>
    </source>
</reference>
<evidence type="ECO:0000313" key="2">
    <source>
        <dbReference type="Proteomes" id="UP000828390"/>
    </source>
</evidence>
<reference evidence="1" key="2">
    <citation type="submission" date="2020-11" db="EMBL/GenBank/DDBJ databases">
        <authorList>
            <person name="McCartney M.A."/>
            <person name="Auch B."/>
            <person name="Kono T."/>
            <person name="Mallez S."/>
            <person name="Becker A."/>
            <person name="Gohl D.M."/>
            <person name="Silverstein K.A.T."/>
            <person name="Koren S."/>
            <person name="Bechman K.B."/>
            <person name="Herman A."/>
            <person name="Abrahante J.E."/>
            <person name="Garbe J."/>
        </authorList>
    </citation>
    <scope>NUCLEOTIDE SEQUENCE</scope>
    <source>
        <strain evidence="1">Duluth1</strain>
        <tissue evidence="1">Whole animal</tissue>
    </source>
</reference>
<keyword evidence="2" id="KW-1185">Reference proteome</keyword>
<sequence>MKAHTGIKQYLSKLTGLVRVVGPNYVFTVQGNSEHTVRIPSDSESCSITAICVLPDGQVLLADRNNKTVKLLNQQYRVVSHLDVRTESQDICQITPSGVAVAVTYRNRVQFITVIQGQLALGKKFQLQHECTGIAHNQGDLYISSGTALYKFTLSGKQVCRLYKDTSASATVRKCAVSPTGDRLYIISYYKLHTLARDGTLLATYTDPALDGLDGVHVTPAGQVLVCGTWSHTVLQVGWDGQSKLTTLATLATQEDGVRRPWSVCYSSTTSSIIVGQGWDDSILVFRVE</sequence>
<gene>
    <name evidence="1" type="ORF">DPMN_025286</name>
</gene>
<dbReference type="Proteomes" id="UP000828390">
    <property type="component" value="Unassembled WGS sequence"/>
</dbReference>
<comment type="caution">
    <text evidence="1">The sequence shown here is derived from an EMBL/GenBank/DDBJ whole genome shotgun (WGS) entry which is preliminary data.</text>
</comment>
<dbReference type="AlphaFoldDB" id="A0A9D4RDH5"/>
<proteinExistence type="predicted"/>
<dbReference type="SUPFAM" id="SSF101898">
    <property type="entry name" value="NHL repeat"/>
    <property type="match status" value="1"/>
</dbReference>
<dbReference type="EMBL" id="JAIWYP010000002">
    <property type="protein sequence ID" value="KAH3862320.1"/>
    <property type="molecule type" value="Genomic_DNA"/>
</dbReference>
<protein>
    <submittedName>
        <fullName evidence="1">Uncharacterized protein</fullName>
    </submittedName>
</protein>